<dbReference type="EMBL" id="DF975266">
    <property type="protein sequence ID" value="GAU51599.1"/>
    <property type="molecule type" value="Genomic_DNA"/>
</dbReference>
<organism evidence="2 3">
    <name type="scientific">Trifolium subterraneum</name>
    <name type="common">Subterranean clover</name>
    <dbReference type="NCBI Taxonomy" id="3900"/>
    <lineage>
        <taxon>Eukaryota</taxon>
        <taxon>Viridiplantae</taxon>
        <taxon>Streptophyta</taxon>
        <taxon>Embryophyta</taxon>
        <taxon>Tracheophyta</taxon>
        <taxon>Spermatophyta</taxon>
        <taxon>Magnoliopsida</taxon>
        <taxon>eudicotyledons</taxon>
        <taxon>Gunneridae</taxon>
        <taxon>Pentapetalae</taxon>
        <taxon>rosids</taxon>
        <taxon>fabids</taxon>
        <taxon>Fabales</taxon>
        <taxon>Fabaceae</taxon>
        <taxon>Papilionoideae</taxon>
        <taxon>50 kb inversion clade</taxon>
        <taxon>NPAAA clade</taxon>
        <taxon>Hologalegina</taxon>
        <taxon>IRL clade</taxon>
        <taxon>Trifolieae</taxon>
        <taxon>Trifolium</taxon>
    </lineage>
</organism>
<proteinExistence type="predicted"/>
<evidence type="ECO:0000313" key="3">
    <source>
        <dbReference type="Proteomes" id="UP000242715"/>
    </source>
</evidence>
<protein>
    <submittedName>
        <fullName evidence="2">Uncharacterized protein</fullName>
    </submittedName>
</protein>
<evidence type="ECO:0000256" key="1">
    <source>
        <dbReference type="SAM" id="MobiDB-lite"/>
    </source>
</evidence>
<feature type="region of interest" description="Disordered" evidence="1">
    <location>
        <begin position="32"/>
        <end position="51"/>
    </location>
</feature>
<sequence length="51" mass="5725">MVGFEFDQHNEGKPSTSKSMFEILVETFEATPIKGVEKDPSKKHSDHCSTL</sequence>
<dbReference type="Proteomes" id="UP000242715">
    <property type="component" value="Unassembled WGS sequence"/>
</dbReference>
<accession>A0A2Z6PUR6</accession>
<evidence type="ECO:0000313" key="2">
    <source>
        <dbReference type="EMBL" id="GAU51599.1"/>
    </source>
</evidence>
<dbReference type="AlphaFoldDB" id="A0A2Z6PUR6"/>
<name>A0A2Z6PUR6_TRISU</name>
<feature type="compositionally biased region" description="Basic and acidic residues" evidence="1">
    <location>
        <begin position="35"/>
        <end position="51"/>
    </location>
</feature>
<reference evidence="3" key="1">
    <citation type="journal article" date="2017" name="Front. Plant Sci.">
        <title>Climate Clever Clovers: New Paradigm to Reduce the Environmental Footprint of Ruminants by Breeding Low Methanogenic Forages Utilizing Haplotype Variation.</title>
        <authorList>
            <person name="Kaur P."/>
            <person name="Appels R."/>
            <person name="Bayer P.E."/>
            <person name="Keeble-Gagnere G."/>
            <person name="Wang J."/>
            <person name="Hirakawa H."/>
            <person name="Shirasawa K."/>
            <person name="Vercoe P."/>
            <person name="Stefanova K."/>
            <person name="Durmic Z."/>
            <person name="Nichols P."/>
            <person name="Revell C."/>
            <person name="Isobe S.N."/>
            <person name="Edwards D."/>
            <person name="Erskine W."/>
        </authorList>
    </citation>
    <scope>NUCLEOTIDE SEQUENCE [LARGE SCALE GENOMIC DNA]</scope>
    <source>
        <strain evidence="3">cv. Daliak</strain>
    </source>
</reference>
<gene>
    <name evidence="2" type="ORF">TSUD_141500</name>
</gene>
<keyword evidence="3" id="KW-1185">Reference proteome</keyword>